<accession>A0A1H6JHL6</accession>
<name>A0A1H6JHL6_9GAMM</name>
<organism evidence="1 2">
    <name type="scientific">Bathymodiolus azoricus thioautotrophic gill symbiont</name>
    <dbReference type="NCBI Taxonomy" id="235205"/>
    <lineage>
        <taxon>Bacteria</taxon>
        <taxon>Pseudomonadati</taxon>
        <taxon>Pseudomonadota</taxon>
        <taxon>Gammaproteobacteria</taxon>
        <taxon>sulfur-oxidizing symbionts</taxon>
    </lineage>
</organism>
<dbReference type="AlphaFoldDB" id="A0A1H6JHL6"/>
<gene>
    <name evidence="1" type="ORF">BAZSYMA_ORF16_GLIMMER3</name>
</gene>
<reference evidence="2" key="1">
    <citation type="submission" date="2016-06" db="EMBL/GenBank/DDBJ databases">
        <authorList>
            <person name="Petersen J."/>
            <person name="Sayavedra L."/>
        </authorList>
    </citation>
    <scope>NUCLEOTIDE SEQUENCE [LARGE SCALE GENOMIC DNA]</scope>
    <source>
        <strain evidence="2">BazSymA</strain>
    </source>
</reference>
<evidence type="ECO:0000313" key="1">
    <source>
        <dbReference type="EMBL" id="SEH59244.1"/>
    </source>
</evidence>
<evidence type="ECO:0008006" key="3">
    <source>
        <dbReference type="Google" id="ProtNLM"/>
    </source>
</evidence>
<protein>
    <recommendedName>
        <fullName evidence="3">Protein containing DUF721</fullName>
    </recommendedName>
</protein>
<proteinExistence type="predicted"/>
<dbReference type="OrthoDB" id="9802884at2"/>
<dbReference type="EMBL" id="CDSC02000026">
    <property type="protein sequence ID" value="SEH59244.1"/>
    <property type="molecule type" value="Genomic_DNA"/>
</dbReference>
<sequence length="100" mass="11381">MSEKITNLSKFTPKGALGQLFQKARTLNRLNEQLSVHLPEQFASLSLCTIENNTAIFVTDNQAIIFRAQKQNDILLNAVKQIESLIHIEKVVIKIDLKEY</sequence>
<dbReference type="Proteomes" id="UP000198988">
    <property type="component" value="Unassembled WGS sequence"/>
</dbReference>
<evidence type="ECO:0000313" key="2">
    <source>
        <dbReference type="Proteomes" id="UP000198988"/>
    </source>
</evidence>
<dbReference type="RefSeq" id="WP_090714451.1">
    <property type="nucleotide sequence ID" value="NZ_CAESAP020000243.1"/>
</dbReference>